<dbReference type="PANTHER" id="PTHR39962">
    <property type="entry name" value="BLL4848 PROTEIN"/>
    <property type="match status" value="1"/>
</dbReference>
<reference evidence="3" key="1">
    <citation type="submission" date="2022-07" db="EMBL/GenBank/DDBJ databases">
        <title>Parvularcula maris sp. nov., an algicidal bacterium isolated from seawater.</title>
        <authorList>
            <person name="Li F."/>
        </authorList>
    </citation>
    <scope>NUCLEOTIDE SEQUENCE</scope>
    <source>
        <strain evidence="3">BGMRC 0090</strain>
    </source>
</reference>
<dbReference type="InterPro" id="IPR041255">
    <property type="entry name" value="LpxI_N"/>
</dbReference>
<comment type="caution">
    <text evidence="3">The sequence shown here is derived from an EMBL/GenBank/DDBJ whole genome shotgun (WGS) entry which is preliminary data.</text>
</comment>
<dbReference type="AlphaFoldDB" id="A0A9X2L9J6"/>
<evidence type="ECO:0000313" key="4">
    <source>
        <dbReference type="Proteomes" id="UP001142610"/>
    </source>
</evidence>
<organism evidence="3 4">
    <name type="scientific">Parvularcula maris</name>
    <dbReference type="NCBI Taxonomy" id="2965077"/>
    <lineage>
        <taxon>Bacteria</taxon>
        <taxon>Pseudomonadati</taxon>
        <taxon>Pseudomonadota</taxon>
        <taxon>Alphaproteobacteria</taxon>
        <taxon>Parvularculales</taxon>
        <taxon>Parvularculaceae</taxon>
        <taxon>Parvularcula</taxon>
    </lineage>
</organism>
<dbReference type="Gene3D" id="3.40.140.80">
    <property type="match status" value="1"/>
</dbReference>
<evidence type="ECO:0000259" key="1">
    <source>
        <dbReference type="Pfam" id="PF06230"/>
    </source>
</evidence>
<sequence>MPAGPVAAAGWQRLGIVAGSGDLPIRIADAEIEAGRKPFFCALTEEAPPERFEQMRAGVGEVGGVIRGLKKAGCDAVCFAGHVLRPNLAKLRLDWGGMRLLPKVAAAARRGDGAILDVMVESFEQAGFRVIGAHEAAGSLSMPSGAIGRTEPSAEDLADIEKGAAIVKALGPFDVAQGVVVRRGFVLAVEAAEGTDRMLARVAELPDTLKGGEPGEKSVRSGVLVKMPKPGQELRVDLPTIGPATVRHVHAAGLKGIAVGAGLALLVDREETLRLADELGLYVYGVSSVEEA</sequence>
<dbReference type="Pfam" id="PF17930">
    <property type="entry name" value="LpxI_N"/>
    <property type="match status" value="1"/>
</dbReference>
<name>A0A9X2L9J6_9PROT</name>
<dbReference type="Gene3D" id="3.40.50.20">
    <property type="match status" value="1"/>
</dbReference>
<keyword evidence="4" id="KW-1185">Reference proteome</keyword>
<proteinExistence type="predicted"/>
<protein>
    <submittedName>
        <fullName evidence="3">UDP-2,3-diacylglucosamine diphosphatase LpxI</fullName>
        <ecNumber evidence="3">3.6.1.54</ecNumber>
    </submittedName>
</protein>
<dbReference type="PROSITE" id="PS50890">
    <property type="entry name" value="PUA"/>
    <property type="match status" value="1"/>
</dbReference>
<dbReference type="EC" id="3.6.1.54" evidence="3"/>
<dbReference type="InterPro" id="IPR010415">
    <property type="entry name" value="LpxI_C"/>
</dbReference>
<dbReference type="InterPro" id="IPR053174">
    <property type="entry name" value="LpxI"/>
</dbReference>
<dbReference type="Pfam" id="PF06230">
    <property type="entry name" value="LpxI_C"/>
    <property type="match status" value="1"/>
</dbReference>
<feature type="domain" description="LpxI C-terminal" evidence="1">
    <location>
        <begin position="143"/>
        <end position="283"/>
    </location>
</feature>
<dbReference type="PANTHER" id="PTHR39962:SF1">
    <property type="entry name" value="LPXI FAMILY PROTEIN"/>
    <property type="match status" value="1"/>
</dbReference>
<keyword evidence="3" id="KW-0378">Hydrolase</keyword>
<dbReference type="GO" id="GO:0016787">
    <property type="term" value="F:hydrolase activity"/>
    <property type="evidence" value="ECO:0007669"/>
    <property type="project" value="UniProtKB-KW"/>
</dbReference>
<evidence type="ECO:0000259" key="2">
    <source>
        <dbReference type="Pfam" id="PF17930"/>
    </source>
</evidence>
<dbReference type="RefSeq" id="WP_256619436.1">
    <property type="nucleotide sequence ID" value="NZ_JANIBC010000006.1"/>
</dbReference>
<dbReference type="EMBL" id="JANIBC010000006">
    <property type="protein sequence ID" value="MCQ8185547.1"/>
    <property type="molecule type" value="Genomic_DNA"/>
</dbReference>
<gene>
    <name evidence="3" type="primary">lpxI</name>
    <name evidence="3" type="ORF">NOG11_09070</name>
</gene>
<dbReference type="InterPro" id="IPR043167">
    <property type="entry name" value="LpxI_C_sf"/>
</dbReference>
<accession>A0A9X2L9J6</accession>
<feature type="domain" description="LpxI N-terminal" evidence="2">
    <location>
        <begin position="13"/>
        <end position="139"/>
    </location>
</feature>
<dbReference type="Proteomes" id="UP001142610">
    <property type="component" value="Unassembled WGS sequence"/>
</dbReference>
<evidence type="ECO:0000313" key="3">
    <source>
        <dbReference type="EMBL" id="MCQ8185547.1"/>
    </source>
</evidence>